<dbReference type="Proteomes" id="UP000199398">
    <property type="component" value="Unassembled WGS sequence"/>
</dbReference>
<sequence length="74" mass="7697">MQFGVAAFITDEGIGPADLGRALEERDLDALFAADHTHIPASLSPTPRQASTGPCSCCPTSTATNPGELATRLR</sequence>
<dbReference type="EMBL" id="FOUP01000004">
    <property type="protein sequence ID" value="SFN36985.1"/>
    <property type="molecule type" value="Genomic_DNA"/>
</dbReference>
<dbReference type="AlphaFoldDB" id="A0A1I4YG17"/>
<evidence type="ECO:0000313" key="2">
    <source>
        <dbReference type="EMBL" id="SFN36985.1"/>
    </source>
</evidence>
<reference evidence="1 4" key="2">
    <citation type="submission" date="2018-10" db="EMBL/GenBank/DDBJ databases">
        <title>Sequencing the genomes of 1000 actinobacteria strains.</title>
        <authorList>
            <person name="Klenk H.-P."/>
        </authorList>
    </citation>
    <scope>NUCLEOTIDE SEQUENCE [LARGE SCALE GENOMIC DNA]</scope>
    <source>
        <strain evidence="1 4">DSM 45119</strain>
    </source>
</reference>
<evidence type="ECO:0000313" key="3">
    <source>
        <dbReference type="Proteomes" id="UP000199398"/>
    </source>
</evidence>
<gene>
    <name evidence="1" type="ORF">ATL45_0915</name>
    <name evidence="2" type="ORF">SAMN05421805_104131</name>
</gene>
<protein>
    <submittedName>
        <fullName evidence="2">Uncharacterized protein</fullName>
    </submittedName>
</protein>
<proteinExistence type="predicted"/>
<evidence type="ECO:0000313" key="4">
    <source>
        <dbReference type="Proteomes" id="UP000270697"/>
    </source>
</evidence>
<organism evidence="2 3">
    <name type="scientific">Saccharopolyspora antimicrobica</name>
    <dbReference type="NCBI Taxonomy" id="455193"/>
    <lineage>
        <taxon>Bacteria</taxon>
        <taxon>Bacillati</taxon>
        <taxon>Actinomycetota</taxon>
        <taxon>Actinomycetes</taxon>
        <taxon>Pseudonocardiales</taxon>
        <taxon>Pseudonocardiaceae</taxon>
        <taxon>Saccharopolyspora</taxon>
    </lineage>
</organism>
<dbReference type="Proteomes" id="UP000270697">
    <property type="component" value="Unassembled WGS sequence"/>
</dbReference>
<dbReference type="STRING" id="455193.SAMN05421805_104131"/>
<accession>A0A1I4YG17</accession>
<name>A0A1I4YG17_9PSEU</name>
<evidence type="ECO:0000313" key="1">
    <source>
        <dbReference type="EMBL" id="RKT82661.1"/>
    </source>
</evidence>
<dbReference type="EMBL" id="RBXX01000002">
    <property type="protein sequence ID" value="RKT82661.1"/>
    <property type="molecule type" value="Genomic_DNA"/>
</dbReference>
<reference evidence="2 3" key="1">
    <citation type="submission" date="2016-10" db="EMBL/GenBank/DDBJ databases">
        <authorList>
            <person name="de Groot N.N."/>
        </authorList>
    </citation>
    <scope>NUCLEOTIDE SEQUENCE [LARGE SCALE GENOMIC DNA]</scope>
    <source>
        <strain evidence="2 3">CPCC 201259</strain>
    </source>
</reference>
<keyword evidence="4" id="KW-1185">Reference proteome</keyword>